<evidence type="ECO:0000313" key="2">
    <source>
        <dbReference type="Proteomes" id="UP001151529"/>
    </source>
</evidence>
<gene>
    <name evidence="1" type="ORF">OIU85_008739</name>
</gene>
<protein>
    <submittedName>
        <fullName evidence="1">Uncharacterized protein</fullName>
    </submittedName>
</protein>
<organism evidence="1 2">
    <name type="scientific">Salix viminalis</name>
    <name type="common">Common osier</name>
    <name type="synonym">Basket willow</name>
    <dbReference type="NCBI Taxonomy" id="40686"/>
    <lineage>
        <taxon>Eukaryota</taxon>
        <taxon>Viridiplantae</taxon>
        <taxon>Streptophyta</taxon>
        <taxon>Embryophyta</taxon>
        <taxon>Tracheophyta</taxon>
        <taxon>Spermatophyta</taxon>
        <taxon>Magnoliopsida</taxon>
        <taxon>eudicotyledons</taxon>
        <taxon>Gunneridae</taxon>
        <taxon>Pentapetalae</taxon>
        <taxon>rosids</taxon>
        <taxon>fabids</taxon>
        <taxon>Malpighiales</taxon>
        <taxon>Salicaceae</taxon>
        <taxon>Saliceae</taxon>
        <taxon>Salix</taxon>
    </lineage>
</organism>
<keyword evidence="2" id="KW-1185">Reference proteome</keyword>
<dbReference type="Proteomes" id="UP001151529">
    <property type="component" value="Chromosome 7"/>
</dbReference>
<accession>A0A9Q0NYL7</accession>
<sequence>MLSGFSIFGTSAMTIEFTILGRQRVVKKNLMAAMKSDWMIFQHVLKNLAVNPSGPRAMSSGMEKRVVFISSSITALVISRSFDSVVARGKWC</sequence>
<evidence type="ECO:0000313" key="1">
    <source>
        <dbReference type="EMBL" id="KAJ6678179.1"/>
    </source>
</evidence>
<reference evidence="1" key="2">
    <citation type="journal article" date="2023" name="Int. J. Mol. Sci.">
        <title>De Novo Assembly and Annotation of 11 Diverse Shrub Willow (Salix) Genomes Reveals Novel Gene Organization in Sex-Linked Regions.</title>
        <authorList>
            <person name="Hyden B."/>
            <person name="Feng K."/>
            <person name="Yates T.B."/>
            <person name="Jawdy S."/>
            <person name="Cereghino C."/>
            <person name="Smart L.B."/>
            <person name="Muchero W."/>
        </authorList>
    </citation>
    <scope>NUCLEOTIDE SEQUENCE [LARGE SCALE GENOMIC DNA]</scope>
    <source>
        <tissue evidence="1">Shoot tip</tissue>
    </source>
</reference>
<comment type="caution">
    <text evidence="1">The sequence shown here is derived from an EMBL/GenBank/DDBJ whole genome shotgun (WGS) entry which is preliminary data.</text>
</comment>
<dbReference type="AlphaFoldDB" id="A0A9Q0NYL7"/>
<proteinExistence type="predicted"/>
<reference evidence="1" key="1">
    <citation type="submission" date="2022-11" db="EMBL/GenBank/DDBJ databases">
        <authorList>
            <person name="Hyden B.L."/>
            <person name="Feng K."/>
            <person name="Yates T."/>
            <person name="Jawdy S."/>
            <person name="Smart L.B."/>
            <person name="Muchero W."/>
        </authorList>
    </citation>
    <scope>NUCLEOTIDE SEQUENCE</scope>
    <source>
        <tissue evidence="1">Shoot tip</tissue>
    </source>
</reference>
<name>A0A9Q0NYL7_SALVM</name>
<dbReference type="EMBL" id="JAPFFL010000014">
    <property type="protein sequence ID" value="KAJ6678179.1"/>
    <property type="molecule type" value="Genomic_DNA"/>
</dbReference>